<evidence type="ECO:0000256" key="1">
    <source>
        <dbReference type="SAM" id="Phobius"/>
    </source>
</evidence>
<proteinExistence type="predicted"/>
<dbReference type="Proteomes" id="UP000483820">
    <property type="component" value="Chromosome V"/>
</dbReference>
<feature type="domain" description="7TM GPCR serpentine receptor class x (Srx)" evidence="2">
    <location>
        <begin position="2"/>
        <end position="139"/>
    </location>
</feature>
<dbReference type="CTD" id="78776411"/>
<keyword evidence="1" id="KW-0812">Transmembrane</keyword>
<accession>A0A6A5G5X7</accession>
<dbReference type="InterPro" id="IPR019430">
    <property type="entry name" value="7TM_GPCR_serpentine_rcpt_Srx"/>
</dbReference>
<keyword evidence="1" id="KW-1133">Transmembrane helix</keyword>
<dbReference type="PANTHER" id="PTHR23017">
    <property type="entry name" value="SERPENTINE RECEPTOR, CLASS X"/>
    <property type="match status" value="1"/>
</dbReference>
<sequence>MLFSFLISFTQLTIFFQILPCRLYYNDQSIGFYLTDLPICWDYSLYLDMGKLMTICTFNLVTIWKVRRIQSARGKTAFQKKEIDFLKQSFGQALYLSLCIPAYYITPLFASSEIVLFMVGIFFGATIHMFDGLLTLYFNVEIRKSLTKKYKSSANNSSVQIVVVSKNTL</sequence>
<dbReference type="KEGG" id="crq:GCK72_016823"/>
<dbReference type="RefSeq" id="XP_053580629.1">
    <property type="nucleotide sequence ID" value="XM_053731716.1"/>
</dbReference>
<feature type="transmembrane region" description="Helical" evidence="1">
    <location>
        <begin position="85"/>
        <end position="105"/>
    </location>
</feature>
<evidence type="ECO:0000313" key="4">
    <source>
        <dbReference type="Proteomes" id="UP000483820"/>
    </source>
</evidence>
<organism evidence="3 4">
    <name type="scientific">Caenorhabditis remanei</name>
    <name type="common">Caenorhabditis vulgaris</name>
    <dbReference type="NCBI Taxonomy" id="31234"/>
    <lineage>
        <taxon>Eukaryota</taxon>
        <taxon>Metazoa</taxon>
        <taxon>Ecdysozoa</taxon>
        <taxon>Nematoda</taxon>
        <taxon>Chromadorea</taxon>
        <taxon>Rhabditida</taxon>
        <taxon>Rhabditina</taxon>
        <taxon>Rhabditomorpha</taxon>
        <taxon>Rhabditoidea</taxon>
        <taxon>Rhabditidae</taxon>
        <taxon>Peloderinae</taxon>
        <taxon>Caenorhabditis</taxon>
    </lineage>
</organism>
<evidence type="ECO:0000259" key="2">
    <source>
        <dbReference type="Pfam" id="PF10328"/>
    </source>
</evidence>
<protein>
    <recommendedName>
        <fullName evidence="2">7TM GPCR serpentine receptor class x (Srx) domain-containing protein</fullName>
    </recommendedName>
</protein>
<name>A0A6A5G5X7_CAERE</name>
<dbReference type="Pfam" id="PF10328">
    <property type="entry name" value="7TM_GPCR_Srx"/>
    <property type="match status" value="1"/>
</dbReference>
<evidence type="ECO:0000313" key="3">
    <source>
        <dbReference type="EMBL" id="KAF1750276.1"/>
    </source>
</evidence>
<dbReference type="EMBL" id="WUAV01000005">
    <property type="protein sequence ID" value="KAF1750276.1"/>
    <property type="molecule type" value="Genomic_DNA"/>
</dbReference>
<feature type="transmembrane region" description="Helical" evidence="1">
    <location>
        <begin position="117"/>
        <end position="140"/>
    </location>
</feature>
<gene>
    <name evidence="3" type="ORF">GCK72_016823</name>
</gene>
<feature type="transmembrane region" description="Helical" evidence="1">
    <location>
        <begin position="44"/>
        <end position="64"/>
    </location>
</feature>
<dbReference type="PANTHER" id="PTHR23017:SF4">
    <property type="entry name" value="G-PROTEIN COUPLED RECEPTORS FAMILY 1 PROFILE DOMAIN-CONTAINING PROTEIN"/>
    <property type="match status" value="1"/>
</dbReference>
<keyword evidence="1" id="KW-0472">Membrane</keyword>
<comment type="caution">
    <text evidence="3">The sequence shown here is derived from an EMBL/GenBank/DDBJ whole genome shotgun (WGS) entry which is preliminary data.</text>
</comment>
<reference evidence="3 4" key="1">
    <citation type="submission" date="2019-12" db="EMBL/GenBank/DDBJ databases">
        <title>Chromosome-level assembly of the Caenorhabditis remanei genome.</title>
        <authorList>
            <person name="Teterina A.A."/>
            <person name="Willis J.H."/>
            <person name="Phillips P.C."/>
        </authorList>
    </citation>
    <scope>NUCLEOTIDE SEQUENCE [LARGE SCALE GENOMIC DNA]</scope>
    <source>
        <strain evidence="3 4">PX506</strain>
        <tissue evidence="3">Whole organism</tissue>
    </source>
</reference>
<dbReference type="AlphaFoldDB" id="A0A6A5G5X7"/>
<dbReference type="GeneID" id="78776411"/>